<evidence type="ECO:0000313" key="1">
    <source>
        <dbReference type="EMBL" id="KKT81854.1"/>
    </source>
</evidence>
<dbReference type="Proteomes" id="UP000034032">
    <property type="component" value="Unassembled WGS sequence"/>
</dbReference>
<dbReference type="AlphaFoldDB" id="A0A0G1NCC2"/>
<proteinExistence type="predicted"/>
<accession>A0A0G1NCC2</accession>
<comment type="caution">
    <text evidence="1">The sequence shown here is derived from an EMBL/GenBank/DDBJ whole genome shotgun (WGS) entry which is preliminary data.</text>
</comment>
<sequence>MSSRAARAAMFNQRLSELEASADSVDAKIEEAAQLVAEEHRDAFRDFITQFDRGHLDPDSAFLEYWERDENCQRAVRQALEPVLAMVDEMKKIISELVA</sequence>
<evidence type="ECO:0000313" key="2">
    <source>
        <dbReference type="Proteomes" id="UP000034032"/>
    </source>
</evidence>
<protein>
    <submittedName>
        <fullName evidence="1">Uncharacterized protein</fullName>
    </submittedName>
</protein>
<reference evidence="1 2" key="1">
    <citation type="journal article" date="2015" name="Nature">
        <title>rRNA introns, odd ribosomes, and small enigmatic genomes across a large radiation of phyla.</title>
        <authorList>
            <person name="Brown C.T."/>
            <person name="Hug L.A."/>
            <person name="Thomas B.C."/>
            <person name="Sharon I."/>
            <person name="Castelle C.J."/>
            <person name="Singh A."/>
            <person name="Wilkins M.J."/>
            <person name="Williams K.H."/>
            <person name="Banfield J.F."/>
        </authorList>
    </citation>
    <scope>NUCLEOTIDE SEQUENCE [LARGE SCALE GENOMIC DNA]</scope>
</reference>
<dbReference type="EMBL" id="LCJR01000014">
    <property type="protein sequence ID" value="KKT81854.1"/>
    <property type="molecule type" value="Genomic_DNA"/>
</dbReference>
<name>A0A0G1NCC2_9BACT</name>
<organism evidence="1 2">
    <name type="scientific">Candidatus Yanofskybacteria bacterium GW2011_GWA2_44_9</name>
    <dbReference type="NCBI Taxonomy" id="1619025"/>
    <lineage>
        <taxon>Bacteria</taxon>
        <taxon>Candidatus Yanofskyibacteriota</taxon>
    </lineage>
</organism>
<gene>
    <name evidence="1" type="ORF">UW79_C0014G0006</name>
</gene>